<dbReference type="EMBL" id="MCBR01003853">
    <property type="protein sequence ID" value="RKF80262.1"/>
    <property type="molecule type" value="Genomic_DNA"/>
</dbReference>
<organism evidence="2 3">
    <name type="scientific">Golovinomyces cichoracearum</name>
    <dbReference type="NCBI Taxonomy" id="62708"/>
    <lineage>
        <taxon>Eukaryota</taxon>
        <taxon>Fungi</taxon>
        <taxon>Dikarya</taxon>
        <taxon>Ascomycota</taxon>
        <taxon>Pezizomycotina</taxon>
        <taxon>Leotiomycetes</taxon>
        <taxon>Erysiphales</taxon>
        <taxon>Erysiphaceae</taxon>
        <taxon>Golovinomyces</taxon>
    </lineage>
</organism>
<evidence type="ECO:0008006" key="4">
    <source>
        <dbReference type="Google" id="ProtNLM"/>
    </source>
</evidence>
<sequence length="69" mass="7764">MWYIFYILINCCVCNSNLRQESDVFCCGCIIGFCRGDVCSTCCGTTRTLLGSGDIIFSLEYLVRGKKRT</sequence>
<accession>A0A420J0B5</accession>
<gene>
    <name evidence="2" type="ORF">GcC1_c14739o6</name>
</gene>
<evidence type="ECO:0000313" key="3">
    <source>
        <dbReference type="Proteomes" id="UP000285405"/>
    </source>
</evidence>
<name>A0A420J0B5_9PEZI</name>
<dbReference type="Proteomes" id="UP000285405">
    <property type="component" value="Unassembled WGS sequence"/>
</dbReference>
<reference evidence="2 3" key="1">
    <citation type="journal article" date="2018" name="BMC Genomics">
        <title>Comparative genome analyses reveal sequence features reflecting distinct modes of host-adaptation between dicot and monocot powdery mildew.</title>
        <authorList>
            <person name="Wu Y."/>
            <person name="Ma X."/>
            <person name="Pan Z."/>
            <person name="Kale S.D."/>
            <person name="Song Y."/>
            <person name="King H."/>
            <person name="Zhang Q."/>
            <person name="Presley C."/>
            <person name="Deng X."/>
            <person name="Wei C.I."/>
            <person name="Xiao S."/>
        </authorList>
    </citation>
    <scope>NUCLEOTIDE SEQUENCE [LARGE SCALE GENOMIC DNA]</scope>
    <source>
        <strain evidence="2">UCSC1</strain>
    </source>
</reference>
<keyword evidence="1" id="KW-0732">Signal</keyword>
<proteinExistence type="predicted"/>
<dbReference type="AlphaFoldDB" id="A0A420J0B5"/>
<feature type="chain" id="PRO_5019141398" description="Secreted protein" evidence="1">
    <location>
        <begin position="17"/>
        <end position="69"/>
    </location>
</feature>
<evidence type="ECO:0000313" key="2">
    <source>
        <dbReference type="EMBL" id="RKF80262.1"/>
    </source>
</evidence>
<evidence type="ECO:0000256" key="1">
    <source>
        <dbReference type="SAM" id="SignalP"/>
    </source>
</evidence>
<feature type="signal peptide" evidence="1">
    <location>
        <begin position="1"/>
        <end position="16"/>
    </location>
</feature>
<protein>
    <recommendedName>
        <fullName evidence="4">Secreted protein</fullName>
    </recommendedName>
</protein>
<comment type="caution">
    <text evidence="2">The sequence shown here is derived from an EMBL/GenBank/DDBJ whole genome shotgun (WGS) entry which is preliminary data.</text>
</comment>